<keyword evidence="1" id="KW-0472">Membrane</keyword>
<dbReference type="OrthoDB" id="5741666at2"/>
<feature type="transmembrane region" description="Helical" evidence="1">
    <location>
        <begin position="131"/>
        <end position="156"/>
    </location>
</feature>
<keyword evidence="1" id="KW-1133">Transmembrane helix</keyword>
<proteinExistence type="predicted"/>
<feature type="transmembrane region" description="Helical" evidence="1">
    <location>
        <begin position="92"/>
        <end position="111"/>
    </location>
</feature>
<feature type="transmembrane region" description="Helical" evidence="1">
    <location>
        <begin position="60"/>
        <end position="80"/>
    </location>
</feature>
<keyword evidence="3" id="KW-1185">Reference proteome</keyword>
<gene>
    <name evidence="2" type="ORF">CS022_10650</name>
</gene>
<dbReference type="InterPro" id="IPR058965">
    <property type="entry name" value="SOI/HabA-like"/>
</dbReference>
<dbReference type="EMBL" id="PEIB01000011">
    <property type="protein sequence ID" value="RXJ73202.1"/>
    <property type="molecule type" value="Genomic_DNA"/>
</dbReference>
<dbReference type="Pfam" id="PF26512">
    <property type="entry name" value="SOI"/>
    <property type="match status" value="1"/>
</dbReference>
<evidence type="ECO:0000313" key="3">
    <source>
        <dbReference type="Proteomes" id="UP000290287"/>
    </source>
</evidence>
<name>A0A4Q0YQA9_9GAMM</name>
<evidence type="ECO:0000313" key="2">
    <source>
        <dbReference type="EMBL" id="RXJ73202.1"/>
    </source>
</evidence>
<comment type="caution">
    <text evidence="2">The sequence shown here is derived from an EMBL/GenBank/DDBJ whole genome shotgun (WGS) entry which is preliminary data.</text>
</comment>
<dbReference type="Proteomes" id="UP000290287">
    <property type="component" value="Unassembled WGS sequence"/>
</dbReference>
<organism evidence="2 3">
    <name type="scientific">Veronia nyctiphanis</name>
    <dbReference type="NCBI Taxonomy" id="1278244"/>
    <lineage>
        <taxon>Bacteria</taxon>
        <taxon>Pseudomonadati</taxon>
        <taxon>Pseudomonadota</taxon>
        <taxon>Gammaproteobacteria</taxon>
        <taxon>Vibrionales</taxon>
        <taxon>Vibrionaceae</taxon>
        <taxon>Veronia</taxon>
    </lineage>
</organism>
<dbReference type="RefSeq" id="WP_129122249.1">
    <property type="nucleotide sequence ID" value="NZ_PEIB01000011.1"/>
</dbReference>
<protein>
    <submittedName>
        <fullName evidence="2">Uncharacterized protein</fullName>
    </submittedName>
</protein>
<accession>A0A4Q0YQA9</accession>
<sequence>MKNVKRYQYLGIFHGAFTVLIGLIGGIFLTFSVIGEIQIWPLATWQVVLPGDTALWRSAHTGPIINGALCIAVMLCLSILAPTDRQARHISYAMILMCWGNTLFYFFRIASVNRGLALNTERFGEGTFIDYLAFLPPYLIIPVTVYAVLYLMLIAYQNYRLS</sequence>
<feature type="transmembrane region" description="Helical" evidence="1">
    <location>
        <begin position="12"/>
        <end position="40"/>
    </location>
</feature>
<evidence type="ECO:0000256" key="1">
    <source>
        <dbReference type="SAM" id="Phobius"/>
    </source>
</evidence>
<reference evidence="2 3" key="1">
    <citation type="submission" date="2017-10" db="EMBL/GenBank/DDBJ databases">
        <title>Nyctiphanis sp. nov., isolated from the stomach of the euphausiid Nyctiphanes simplex (Hansen, 1911) in the Gulf of California.</title>
        <authorList>
            <person name="Gomez-Gil B."/>
            <person name="Aguilar-Mendez M."/>
            <person name="Lopez-Cortes A."/>
            <person name="Gomez-Gutierrez J."/>
            <person name="Roque A."/>
            <person name="Lang E."/>
            <person name="Gonzalez-Castillo A."/>
        </authorList>
    </citation>
    <scope>NUCLEOTIDE SEQUENCE [LARGE SCALE GENOMIC DNA]</scope>
    <source>
        <strain evidence="2 3">CAIM 600</strain>
    </source>
</reference>
<dbReference type="AlphaFoldDB" id="A0A4Q0YQA9"/>
<keyword evidence="1" id="KW-0812">Transmembrane</keyword>